<dbReference type="EMBL" id="JACGCM010002722">
    <property type="protein sequence ID" value="KAF6136385.1"/>
    <property type="molecule type" value="Genomic_DNA"/>
</dbReference>
<evidence type="ECO:0000313" key="2">
    <source>
        <dbReference type="Proteomes" id="UP000541444"/>
    </source>
</evidence>
<sequence length="101" mass="11756">MIEALKRSSTKKKSHVDAEKLTAINAWHRVDCRTREALRRSFLSELIDGYEFYDLVSVTITRSCDETSKKMTKIKRKKAGFPELPNITLCQFLKMSKEGNW</sequence>
<gene>
    <name evidence="1" type="ORF">GIB67_028075</name>
</gene>
<accession>A0A7J7L180</accession>
<proteinExistence type="predicted"/>
<comment type="caution">
    <text evidence="1">The sequence shown here is derived from an EMBL/GenBank/DDBJ whole genome shotgun (WGS) entry which is preliminary data.</text>
</comment>
<name>A0A7J7L180_9MAGN</name>
<dbReference type="PANTHER" id="PTHR32019:SF2">
    <property type="entry name" value="R3H DOMAIN-CONTAINING PROTEIN 4"/>
    <property type="match status" value="1"/>
</dbReference>
<dbReference type="InterPro" id="IPR039629">
    <property type="entry name" value="R3HDM4"/>
</dbReference>
<evidence type="ECO:0000313" key="1">
    <source>
        <dbReference type="EMBL" id="KAF6136385.1"/>
    </source>
</evidence>
<organism evidence="1 2">
    <name type="scientific">Kingdonia uniflora</name>
    <dbReference type="NCBI Taxonomy" id="39325"/>
    <lineage>
        <taxon>Eukaryota</taxon>
        <taxon>Viridiplantae</taxon>
        <taxon>Streptophyta</taxon>
        <taxon>Embryophyta</taxon>
        <taxon>Tracheophyta</taxon>
        <taxon>Spermatophyta</taxon>
        <taxon>Magnoliopsida</taxon>
        <taxon>Ranunculales</taxon>
        <taxon>Circaeasteraceae</taxon>
        <taxon>Kingdonia</taxon>
    </lineage>
</organism>
<dbReference type="Proteomes" id="UP000541444">
    <property type="component" value="Unassembled WGS sequence"/>
</dbReference>
<reference evidence="1 2" key="1">
    <citation type="journal article" date="2020" name="IScience">
        <title>Genome Sequencing of the Endangered Kingdonia uniflora (Circaeasteraceae, Ranunculales) Reveals Potential Mechanisms of Evolutionary Specialization.</title>
        <authorList>
            <person name="Sun Y."/>
            <person name="Deng T."/>
            <person name="Zhang A."/>
            <person name="Moore M.J."/>
            <person name="Landis J.B."/>
            <person name="Lin N."/>
            <person name="Zhang H."/>
            <person name="Zhang X."/>
            <person name="Huang J."/>
            <person name="Zhang X."/>
            <person name="Sun H."/>
            <person name="Wang H."/>
        </authorList>
    </citation>
    <scope>NUCLEOTIDE SEQUENCE [LARGE SCALE GENOMIC DNA]</scope>
    <source>
        <strain evidence="1">TB1705</strain>
        <tissue evidence="1">Leaf</tissue>
    </source>
</reference>
<protein>
    <submittedName>
        <fullName evidence="1">Uncharacterized protein</fullName>
    </submittedName>
</protein>
<dbReference type="OrthoDB" id="75169at2759"/>
<dbReference type="AlphaFoldDB" id="A0A7J7L180"/>
<keyword evidence="2" id="KW-1185">Reference proteome</keyword>
<dbReference type="PANTHER" id="PTHR32019">
    <property type="entry name" value="R3H DOMAIN-CONTAINING PROTEIN 4"/>
    <property type="match status" value="1"/>
</dbReference>